<evidence type="ECO:0000313" key="2">
    <source>
        <dbReference type="EMBL" id="QHU36745.1"/>
    </source>
</evidence>
<dbReference type="AlphaFoldDB" id="A0A6C0M3B9"/>
<name>A0A6C0M3B9_9ZZZZ</name>
<sequence>MSSSPDSSACAPAPKPLLPPYLQHLQHLEGDELKEAIHREHVSQAMAFILRQTEYDEETAFKRLCELKDPVKVVSEYLGVKPKVDAQPKTKNQMKYGEIRKFMDYGARQYNLQAERRKLIQQQQEQQQEQQPNDQK</sequence>
<reference evidence="2" key="1">
    <citation type="journal article" date="2020" name="Nature">
        <title>Giant virus diversity and host interactions through global metagenomics.</title>
        <authorList>
            <person name="Schulz F."/>
            <person name="Roux S."/>
            <person name="Paez-Espino D."/>
            <person name="Jungbluth S."/>
            <person name="Walsh D.A."/>
            <person name="Denef V.J."/>
            <person name="McMahon K.D."/>
            <person name="Konstantinidis K.T."/>
            <person name="Eloe-Fadrosh E.A."/>
            <person name="Kyrpides N.C."/>
            <person name="Woyke T."/>
        </authorList>
    </citation>
    <scope>NUCLEOTIDE SEQUENCE</scope>
    <source>
        <strain evidence="2">GVMAG-S-1035124-57</strain>
    </source>
</reference>
<protein>
    <submittedName>
        <fullName evidence="2">Uncharacterized protein</fullName>
    </submittedName>
</protein>
<proteinExistence type="predicted"/>
<evidence type="ECO:0000256" key="1">
    <source>
        <dbReference type="SAM" id="MobiDB-lite"/>
    </source>
</evidence>
<organism evidence="2">
    <name type="scientific">viral metagenome</name>
    <dbReference type="NCBI Taxonomy" id="1070528"/>
    <lineage>
        <taxon>unclassified sequences</taxon>
        <taxon>metagenomes</taxon>
        <taxon>organismal metagenomes</taxon>
    </lineage>
</organism>
<feature type="compositionally biased region" description="Low complexity" evidence="1">
    <location>
        <begin position="121"/>
        <end position="136"/>
    </location>
</feature>
<dbReference type="EMBL" id="MN740631">
    <property type="protein sequence ID" value="QHU36745.1"/>
    <property type="molecule type" value="Genomic_DNA"/>
</dbReference>
<accession>A0A6C0M3B9</accession>
<feature type="region of interest" description="Disordered" evidence="1">
    <location>
        <begin position="116"/>
        <end position="136"/>
    </location>
</feature>